<accession>A0A8D0B6M6</accession>
<evidence type="ECO:0000256" key="4">
    <source>
        <dbReference type="ARBA" id="ARBA00022525"/>
    </source>
</evidence>
<dbReference type="Proteomes" id="UP000694421">
    <property type="component" value="Unplaced"/>
</dbReference>
<evidence type="ECO:0000256" key="3">
    <source>
        <dbReference type="ARBA" id="ARBA00022514"/>
    </source>
</evidence>
<evidence type="ECO:0000256" key="7">
    <source>
        <dbReference type="SAM" id="MobiDB-lite"/>
    </source>
</evidence>
<protein>
    <submittedName>
        <fullName evidence="10">TNF superfamily member 13</fullName>
    </submittedName>
</protein>
<feature type="compositionally biased region" description="Basic and acidic residues" evidence="7">
    <location>
        <begin position="109"/>
        <end position="118"/>
    </location>
</feature>
<keyword evidence="8" id="KW-0812">Transmembrane</keyword>
<evidence type="ECO:0000256" key="2">
    <source>
        <dbReference type="ARBA" id="ARBA00008670"/>
    </source>
</evidence>
<dbReference type="AlphaFoldDB" id="A0A8D0B6M6"/>
<dbReference type="GeneTree" id="ENSGT00940000161488"/>
<dbReference type="PROSITE" id="PS50049">
    <property type="entry name" value="THD_2"/>
    <property type="match status" value="1"/>
</dbReference>
<evidence type="ECO:0000256" key="5">
    <source>
        <dbReference type="ARBA" id="ARBA00023157"/>
    </source>
</evidence>
<comment type="similarity">
    <text evidence="2">Belongs to the tumor necrosis factor family.</text>
</comment>
<feature type="domain" description="THD" evidence="9">
    <location>
        <begin position="124"/>
        <end position="259"/>
    </location>
</feature>
<dbReference type="GO" id="GO:0005737">
    <property type="term" value="C:cytoplasm"/>
    <property type="evidence" value="ECO:0007669"/>
    <property type="project" value="Ensembl"/>
</dbReference>
<feature type="region of interest" description="Disordered" evidence="7">
    <location>
        <begin position="73"/>
        <end position="121"/>
    </location>
</feature>
<dbReference type="PANTHER" id="PTHR15151">
    <property type="entry name" value="PROTEIN EIGER"/>
    <property type="match status" value="1"/>
</dbReference>
<dbReference type="GO" id="GO:0005125">
    <property type="term" value="F:cytokine activity"/>
    <property type="evidence" value="ECO:0007669"/>
    <property type="project" value="UniProtKB-KW"/>
</dbReference>
<evidence type="ECO:0000256" key="1">
    <source>
        <dbReference type="ARBA" id="ARBA00004613"/>
    </source>
</evidence>
<evidence type="ECO:0000256" key="6">
    <source>
        <dbReference type="ARBA" id="ARBA00023180"/>
    </source>
</evidence>
<name>A0A8D0B6M6_SALMN</name>
<keyword evidence="8" id="KW-0472">Membrane</keyword>
<dbReference type="InterPro" id="IPR051748">
    <property type="entry name" value="TNF_Ligand_Superfamily"/>
</dbReference>
<keyword evidence="4" id="KW-0964">Secreted</keyword>
<dbReference type="GO" id="GO:0006955">
    <property type="term" value="P:immune response"/>
    <property type="evidence" value="ECO:0007669"/>
    <property type="project" value="InterPro"/>
</dbReference>
<proteinExistence type="inferred from homology"/>
<dbReference type="Gene3D" id="2.60.120.40">
    <property type="match status" value="1"/>
</dbReference>
<dbReference type="InterPro" id="IPR021184">
    <property type="entry name" value="TNF_CS"/>
</dbReference>
<dbReference type="GO" id="GO:0048298">
    <property type="term" value="P:positive regulation of isotype switching to IgA isotypes"/>
    <property type="evidence" value="ECO:0007669"/>
    <property type="project" value="Ensembl"/>
</dbReference>
<evidence type="ECO:0000256" key="8">
    <source>
        <dbReference type="SAM" id="Phobius"/>
    </source>
</evidence>
<evidence type="ECO:0000313" key="10">
    <source>
        <dbReference type="Ensembl" id="ENSSMRP00000003889.1"/>
    </source>
</evidence>
<dbReference type="PANTHER" id="PTHR15151:SF12">
    <property type="entry name" value="TUMOR NECROSIS FACTOR LIGAND SUPERFAMILY MEMBER 13"/>
    <property type="match status" value="1"/>
</dbReference>
<evidence type="ECO:0000259" key="9">
    <source>
        <dbReference type="PROSITE" id="PS50049"/>
    </source>
</evidence>
<organism evidence="10 11">
    <name type="scientific">Salvator merianae</name>
    <name type="common">Argentine black and white tegu</name>
    <name type="synonym">Tupinambis merianae</name>
    <dbReference type="NCBI Taxonomy" id="96440"/>
    <lineage>
        <taxon>Eukaryota</taxon>
        <taxon>Metazoa</taxon>
        <taxon>Chordata</taxon>
        <taxon>Craniata</taxon>
        <taxon>Vertebrata</taxon>
        <taxon>Euteleostomi</taxon>
        <taxon>Lepidosauria</taxon>
        <taxon>Squamata</taxon>
        <taxon>Bifurcata</taxon>
        <taxon>Unidentata</taxon>
        <taxon>Episquamata</taxon>
        <taxon>Laterata</taxon>
        <taxon>Teiioidea</taxon>
        <taxon>Teiidae</taxon>
        <taxon>Salvator</taxon>
    </lineage>
</organism>
<dbReference type="InterPro" id="IPR008983">
    <property type="entry name" value="Tumour_necrosis_fac-like_dom"/>
</dbReference>
<dbReference type="SMART" id="SM00207">
    <property type="entry name" value="TNF"/>
    <property type="match status" value="1"/>
</dbReference>
<dbReference type="GO" id="GO:0030890">
    <property type="term" value="P:positive regulation of B cell proliferation"/>
    <property type="evidence" value="ECO:0007669"/>
    <property type="project" value="TreeGrafter"/>
</dbReference>
<dbReference type="Pfam" id="PF00229">
    <property type="entry name" value="TNF"/>
    <property type="match status" value="1"/>
</dbReference>
<keyword evidence="6" id="KW-0325">Glycoprotein</keyword>
<keyword evidence="11" id="KW-1185">Reference proteome</keyword>
<dbReference type="Ensembl" id="ENSSMRT00000004613.1">
    <property type="protein sequence ID" value="ENSSMRP00000003889.1"/>
    <property type="gene ID" value="ENSSMRG00000003245.1"/>
</dbReference>
<feature type="transmembrane region" description="Helical" evidence="8">
    <location>
        <begin position="29"/>
        <end position="53"/>
    </location>
</feature>
<keyword evidence="3" id="KW-0202">Cytokine</keyword>
<dbReference type="SUPFAM" id="SSF49842">
    <property type="entry name" value="TNF-like"/>
    <property type="match status" value="1"/>
</dbReference>
<reference evidence="10" key="2">
    <citation type="submission" date="2025-09" db="UniProtKB">
        <authorList>
            <consortium name="Ensembl"/>
        </authorList>
    </citation>
    <scope>IDENTIFICATION</scope>
</reference>
<comment type="subcellular location">
    <subcellularLocation>
        <location evidence="1">Secreted</location>
    </subcellularLocation>
</comment>
<dbReference type="InterPro" id="IPR006052">
    <property type="entry name" value="TNF_dom"/>
</dbReference>
<dbReference type="GO" id="GO:0016020">
    <property type="term" value="C:membrane"/>
    <property type="evidence" value="ECO:0007669"/>
    <property type="project" value="InterPro"/>
</dbReference>
<dbReference type="GO" id="GO:0005164">
    <property type="term" value="F:tumor necrosis factor receptor binding"/>
    <property type="evidence" value="ECO:0007669"/>
    <property type="project" value="InterPro"/>
</dbReference>
<dbReference type="PROSITE" id="PS00251">
    <property type="entry name" value="THD_1"/>
    <property type="match status" value="1"/>
</dbReference>
<evidence type="ECO:0000313" key="11">
    <source>
        <dbReference type="Proteomes" id="UP000694421"/>
    </source>
</evidence>
<reference evidence="10" key="1">
    <citation type="submission" date="2025-08" db="UniProtKB">
        <authorList>
            <consortium name="Ensembl"/>
        </authorList>
    </citation>
    <scope>IDENTIFICATION</scope>
</reference>
<keyword evidence="8" id="KW-1133">Transmembrane helix</keyword>
<keyword evidence="5" id="KW-1015">Disulfide bond</keyword>
<dbReference type="GO" id="GO:0005615">
    <property type="term" value="C:extracellular space"/>
    <property type="evidence" value="ECO:0007669"/>
    <property type="project" value="UniProtKB-KW"/>
</dbReference>
<sequence length="259" mass="28622">MLRPADRPPSPGMACPRLRQDSCWPPSPLAAVCLGGSALLVSVLACLSALICIQCHVQMLRGELSQLQGELVSKAHGPGDSCDPPEPHQRPGSFPAEALAPTARRKRDVGKTTREPPRQCRKQSVLHLIPARHSNSGGGSATEIWWEPFLQQGRALEVNGRDVVVKHSGLYFIYSQVLFHDPTFTMGQMMWRITEGKPDQILFRCVQSMPSKPEKAYNSCYSGGVFHLRHGDRLHLRIPRFNASFDASAHGTFLGLLRL</sequence>
<dbReference type="CDD" id="cd00184">
    <property type="entry name" value="TNF"/>
    <property type="match status" value="1"/>
</dbReference>
<dbReference type="OMA" id="CIQNMPN"/>